<dbReference type="Proteomes" id="UP000301309">
    <property type="component" value="Unassembled WGS sequence"/>
</dbReference>
<accession>A0A4D4KU80</accession>
<dbReference type="InterPro" id="IPR036736">
    <property type="entry name" value="ACP-like_sf"/>
</dbReference>
<reference evidence="2 3" key="1">
    <citation type="journal article" date="2020" name="Int. J. Syst. Evol. Microbiol.">
        <title>Reclassification of Streptomyces castelarensis and Streptomyces sporoclivatus as later heterotypic synonyms of Streptomyces antimycoticus.</title>
        <authorList>
            <person name="Komaki H."/>
            <person name="Tamura T."/>
        </authorList>
    </citation>
    <scope>NUCLEOTIDE SEQUENCE [LARGE SCALE GENOMIC DNA]</scope>
    <source>
        <strain evidence="2 3">NBRC 13459</strain>
    </source>
</reference>
<organism evidence="2 3">
    <name type="scientific">Streptomyces violaceusniger</name>
    <dbReference type="NCBI Taxonomy" id="68280"/>
    <lineage>
        <taxon>Bacteria</taxon>
        <taxon>Bacillati</taxon>
        <taxon>Actinomycetota</taxon>
        <taxon>Actinomycetes</taxon>
        <taxon>Kitasatosporales</taxon>
        <taxon>Streptomycetaceae</taxon>
        <taxon>Streptomyces</taxon>
        <taxon>Streptomyces violaceusniger group</taxon>
    </lineage>
</organism>
<dbReference type="RefSeq" id="WP_344597518.1">
    <property type="nucleotide sequence ID" value="NZ_BAAASO010000050.1"/>
</dbReference>
<proteinExistence type="predicted"/>
<protein>
    <recommendedName>
        <fullName evidence="1">Carrier domain-containing protein</fullName>
    </recommendedName>
</protein>
<feature type="domain" description="Carrier" evidence="1">
    <location>
        <begin position="1"/>
        <end position="79"/>
    </location>
</feature>
<dbReference type="Pfam" id="PF00550">
    <property type="entry name" value="PP-binding"/>
    <property type="match status" value="1"/>
</dbReference>
<gene>
    <name evidence="2" type="ORF">SVIO_000260</name>
</gene>
<name>A0A4D4KU80_STRVO</name>
<dbReference type="AlphaFoldDB" id="A0A4D4KU80"/>
<comment type="caution">
    <text evidence="2">The sequence shown here is derived from an EMBL/GenBank/DDBJ whole genome shotgun (WGS) entry which is preliminary data.</text>
</comment>
<sequence length="93" mass="9715">MVNVEVIAATGEALVQATGQPQAAQAQPEALLEDWGVDSLALLELVEALQVRLAIVVPDEVTARIRTVADLQDAVSQLVAAPSSETIPKGTRS</sequence>
<keyword evidence="3" id="KW-1185">Reference proteome</keyword>
<dbReference type="EMBL" id="BJHW01000001">
    <property type="protein sequence ID" value="GDY49403.1"/>
    <property type="molecule type" value="Genomic_DNA"/>
</dbReference>
<evidence type="ECO:0000313" key="3">
    <source>
        <dbReference type="Proteomes" id="UP000301309"/>
    </source>
</evidence>
<dbReference type="PROSITE" id="PS50075">
    <property type="entry name" value="CARRIER"/>
    <property type="match status" value="1"/>
</dbReference>
<dbReference type="SUPFAM" id="SSF47336">
    <property type="entry name" value="ACP-like"/>
    <property type="match status" value="1"/>
</dbReference>
<evidence type="ECO:0000313" key="2">
    <source>
        <dbReference type="EMBL" id="GDY49403.1"/>
    </source>
</evidence>
<evidence type="ECO:0000259" key="1">
    <source>
        <dbReference type="PROSITE" id="PS50075"/>
    </source>
</evidence>
<dbReference type="Gene3D" id="1.10.1200.10">
    <property type="entry name" value="ACP-like"/>
    <property type="match status" value="1"/>
</dbReference>
<dbReference type="InterPro" id="IPR009081">
    <property type="entry name" value="PP-bd_ACP"/>
</dbReference>